<dbReference type="Pfam" id="PF13205">
    <property type="entry name" value="Big_5"/>
    <property type="match status" value="2"/>
</dbReference>
<accession>A0A833GXM0</accession>
<evidence type="ECO:0000256" key="1">
    <source>
        <dbReference type="ARBA" id="ARBA00022729"/>
    </source>
</evidence>
<name>A0A833GXM0_9LEPT</name>
<evidence type="ECO:0000313" key="3">
    <source>
        <dbReference type="EMBL" id="KAB2929047.1"/>
    </source>
</evidence>
<dbReference type="Gene3D" id="2.60.40.1220">
    <property type="match status" value="1"/>
</dbReference>
<dbReference type="Gene3D" id="2.60.40.3710">
    <property type="match status" value="2"/>
</dbReference>
<dbReference type="PROSITE" id="PS51257">
    <property type="entry name" value="PROKAR_LIPOPROTEIN"/>
    <property type="match status" value="1"/>
</dbReference>
<dbReference type="EMBL" id="WBUI01000038">
    <property type="protein sequence ID" value="KAB2929047.1"/>
    <property type="molecule type" value="Genomic_DNA"/>
</dbReference>
<dbReference type="InterPro" id="IPR014755">
    <property type="entry name" value="Cu-Rt/internalin_Ig-like"/>
</dbReference>
<gene>
    <name evidence="3" type="ORF">F9K24_21015</name>
</gene>
<evidence type="ECO:0000259" key="2">
    <source>
        <dbReference type="Pfam" id="PF13205"/>
    </source>
</evidence>
<dbReference type="AlphaFoldDB" id="A0A833GXM0"/>
<feature type="domain" description="SbsA Ig-like" evidence="2">
    <location>
        <begin position="279"/>
        <end position="368"/>
    </location>
</feature>
<protein>
    <recommendedName>
        <fullName evidence="2">SbsA Ig-like domain-containing protein</fullName>
    </recommendedName>
</protein>
<organism evidence="3 4">
    <name type="scientific">Leptonema illini</name>
    <dbReference type="NCBI Taxonomy" id="183"/>
    <lineage>
        <taxon>Bacteria</taxon>
        <taxon>Pseudomonadati</taxon>
        <taxon>Spirochaetota</taxon>
        <taxon>Spirochaetia</taxon>
        <taxon>Leptospirales</taxon>
        <taxon>Leptospiraceae</taxon>
        <taxon>Leptonema</taxon>
    </lineage>
</organism>
<reference evidence="3 4" key="1">
    <citation type="submission" date="2019-10" db="EMBL/GenBank/DDBJ databases">
        <title>Extracellular Electron Transfer in a Candidatus Methanoperedens spp. Enrichment Culture.</title>
        <authorList>
            <person name="Berger S."/>
            <person name="Rangel Shaw D."/>
            <person name="Berben T."/>
            <person name="In 'T Zandt M."/>
            <person name="Frank J."/>
            <person name="Reimann J."/>
            <person name="Jetten M.S.M."/>
            <person name="Welte C.U."/>
        </authorList>
    </citation>
    <scope>NUCLEOTIDE SEQUENCE [LARGE SCALE GENOMIC DNA]</scope>
    <source>
        <strain evidence="3">SB12</strain>
    </source>
</reference>
<feature type="domain" description="SbsA Ig-like" evidence="2">
    <location>
        <begin position="156"/>
        <end position="254"/>
    </location>
</feature>
<dbReference type="InterPro" id="IPR032812">
    <property type="entry name" value="SbsA_Ig"/>
</dbReference>
<evidence type="ECO:0000313" key="4">
    <source>
        <dbReference type="Proteomes" id="UP000460298"/>
    </source>
</evidence>
<keyword evidence="1" id="KW-0732">Signal</keyword>
<comment type="caution">
    <text evidence="3">The sequence shown here is derived from an EMBL/GenBank/DDBJ whole genome shotgun (WGS) entry which is preliminary data.</text>
</comment>
<proteinExistence type="predicted"/>
<dbReference type="Proteomes" id="UP000460298">
    <property type="component" value="Unassembled WGS sequence"/>
</dbReference>
<sequence>MRAQQRPQLSTRLPLTRLSLQSAAFALVMLSFAGCSRDLSEMLGPLLEAPASSRPRIISSNPSESGGAYNPSLPVYVDFDRQMDAFSTERAFSLTGAGKSSGEFRWIGNRLVYDLIAPLDPGIAFVLRVSGSAKSASNAPLEVDYIVHFISGSTIAAPVVLSNTPSANSQAVPQNSNITLVFSRSMNRESVEQAFRINPAAPGAFLWSGNDTTMTFQPYSDLQAPVRYSISLGTTATDREGISLYTALSFSFQTGDDLTRPKIQEIREQGAITALTDTYDGVQKESPLVITFSEPMQATDTEKAISLVRRHDGASVKLQSFWSPTFQSLTIKAEPELIPETDYRLTISTAAKDRSTNALLENYRLDFRVSNAAGAVNSEFMRLDHAEKTSPGDVQSIGLSSDEESLLYVDGSDLATSGAAGATAQIVLDFSHSLTPASLPECFSISKILGSHPASGRILGIAIQNNGALTGSRVVLTIGGLGAGNEYRLRITGGKDSTRSIKSTEQPGENPTYLKDSIILNLRIEDLP</sequence>